<dbReference type="Proteomes" id="UP001365542">
    <property type="component" value="Unassembled WGS sequence"/>
</dbReference>
<feature type="domain" description="Peptidase C14 caspase" evidence="2">
    <location>
        <begin position="7"/>
        <end position="323"/>
    </location>
</feature>
<evidence type="ECO:0000313" key="4">
    <source>
        <dbReference type="Proteomes" id="UP001365542"/>
    </source>
</evidence>
<dbReference type="GO" id="GO:0006508">
    <property type="term" value="P:proteolysis"/>
    <property type="evidence" value="ECO:0007669"/>
    <property type="project" value="InterPro"/>
</dbReference>
<dbReference type="PANTHER" id="PTHR48104:SF30">
    <property type="entry name" value="METACASPASE-1"/>
    <property type="match status" value="1"/>
</dbReference>
<dbReference type="Gene3D" id="3.40.50.1460">
    <property type="match status" value="1"/>
</dbReference>
<dbReference type="EMBL" id="JAVHJO010000004">
    <property type="protein sequence ID" value="KAK6540782.1"/>
    <property type="molecule type" value="Genomic_DNA"/>
</dbReference>
<proteinExistence type="inferred from homology"/>
<gene>
    <name evidence="3" type="ORF">TWF694_008172</name>
</gene>
<dbReference type="GO" id="GO:0005737">
    <property type="term" value="C:cytoplasm"/>
    <property type="evidence" value="ECO:0007669"/>
    <property type="project" value="TreeGrafter"/>
</dbReference>
<organism evidence="3 4">
    <name type="scientific">Orbilia ellipsospora</name>
    <dbReference type="NCBI Taxonomy" id="2528407"/>
    <lineage>
        <taxon>Eukaryota</taxon>
        <taxon>Fungi</taxon>
        <taxon>Dikarya</taxon>
        <taxon>Ascomycota</taxon>
        <taxon>Pezizomycotina</taxon>
        <taxon>Orbiliomycetes</taxon>
        <taxon>Orbiliales</taxon>
        <taxon>Orbiliaceae</taxon>
        <taxon>Orbilia</taxon>
    </lineage>
</organism>
<keyword evidence="4" id="KW-1185">Reference proteome</keyword>
<name>A0AAV9XFC7_9PEZI</name>
<dbReference type="InterPro" id="IPR050452">
    <property type="entry name" value="Metacaspase"/>
</dbReference>
<protein>
    <recommendedName>
        <fullName evidence="2">Peptidase C14 caspase domain-containing protein</fullName>
    </recommendedName>
</protein>
<evidence type="ECO:0000259" key="2">
    <source>
        <dbReference type="Pfam" id="PF00656"/>
    </source>
</evidence>
<sequence>MAKPTNKWAVLIGINDYTSSNGKLQPTRRYDINGNEVRFGNLGGCLNDVKNVERFLIDTLKVPAGNIEKLLAPCPEHPADEGLSECSQCLTKRPTYSNIVETLRNLARSVGEDNGTELPKRNKGDLVYIHYSGHGARATTVYSEWKGSSHSRTSTAYHTRPDKEDDTLVPCDIMHGGRFIRDVEISTMLNAMVREELLVTVTLDSCHGGGADRGQEDQNSGNITDDQILVRGIEEIVVSTPDDRPTPEEIRELRDWSKNKYWLYEPKGYVLLAACQKLQKAKEGYAGGVFTTCLFEILRSAPLGISAQTVYEQISHKVHKDRKNRVKKTKSGRKLQNQTPLLLGNMDRCFFNERLQARVYGFTVVGEGTDEYQIRLNGGFIHGVRQGSLYNILTHDSDPSDLEAKQIAKALVAEVFSGYSLATVLTPKEGSLDVTSMEGCPAVLRSLPPQEQFSVRFMTDDELLRDRLETLWRQRHSDNAWIALKNEDTAPAFEISIKRAELTIKSKFGDITSIMGRALSPLSISEGGLPLTIARLARILEHLAQYELFKEGISPEEVTQRSDLINIEVLPSPEPLEEVTDNGIATLYPVPNMVPDKNTGLYQAEESRLFRLKVSNKLDRKVHFAVLVCSAEFSISRIYPPDAPYKTLTRIGSSNDETEDYFDIKAAIADELREASGKGWSPVETYKIFASVHANDLVRLNSLTLEALAKLDISRSQSEQTSVHWMQSEPQDLLEYFQAHDTEGEEEYRNGRLILDCLQEEHEWQMNDIMVRVATPCL</sequence>
<evidence type="ECO:0000313" key="3">
    <source>
        <dbReference type="EMBL" id="KAK6540782.1"/>
    </source>
</evidence>
<reference evidence="3 4" key="1">
    <citation type="submission" date="2019-10" db="EMBL/GenBank/DDBJ databases">
        <authorList>
            <person name="Palmer J.M."/>
        </authorList>
    </citation>
    <scope>NUCLEOTIDE SEQUENCE [LARGE SCALE GENOMIC DNA]</scope>
    <source>
        <strain evidence="3 4">TWF694</strain>
    </source>
</reference>
<dbReference type="AlphaFoldDB" id="A0AAV9XFC7"/>
<dbReference type="GO" id="GO:0004197">
    <property type="term" value="F:cysteine-type endopeptidase activity"/>
    <property type="evidence" value="ECO:0007669"/>
    <property type="project" value="InterPro"/>
</dbReference>
<comment type="caution">
    <text evidence="3">The sequence shown here is derived from an EMBL/GenBank/DDBJ whole genome shotgun (WGS) entry which is preliminary data.</text>
</comment>
<comment type="similarity">
    <text evidence="1">Belongs to the peptidase C14B family.</text>
</comment>
<dbReference type="Pfam" id="PF00656">
    <property type="entry name" value="Peptidase_C14"/>
    <property type="match status" value="1"/>
</dbReference>
<accession>A0AAV9XFC7</accession>
<dbReference type="InterPro" id="IPR011600">
    <property type="entry name" value="Pept_C14_caspase"/>
</dbReference>
<dbReference type="PANTHER" id="PTHR48104">
    <property type="entry name" value="METACASPASE-4"/>
    <property type="match status" value="1"/>
</dbReference>
<evidence type="ECO:0000256" key="1">
    <source>
        <dbReference type="ARBA" id="ARBA00009005"/>
    </source>
</evidence>